<keyword evidence="10" id="KW-0349">Heme</keyword>
<keyword evidence="8 10" id="KW-0408">Iron</keyword>
<dbReference type="PRINTS" id="PR00457">
    <property type="entry name" value="ANPEROXIDASE"/>
</dbReference>
<organism evidence="11 12">
    <name type="scientific">Zopfia rhizophila CBS 207.26</name>
    <dbReference type="NCBI Taxonomy" id="1314779"/>
    <lineage>
        <taxon>Eukaryota</taxon>
        <taxon>Fungi</taxon>
        <taxon>Dikarya</taxon>
        <taxon>Ascomycota</taxon>
        <taxon>Pezizomycotina</taxon>
        <taxon>Dothideomycetes</taxon>
        <taxon>Dothideomycetes incertae sedis</taxon>
        <taxon>Zopfiaceae</taxon>
        <taxon>Zopfia</taxon>
    </lineage>
</organism>
<feature type="binding site" description="axial binding residue" evidence="10">
    <location>
        <position position="540"/>
    </location>
    <ligand>
        <name>heme b</name>
        <dbReference type="ChEBI" id="CHEBI:60344"/>
    </ligand>
    <ligandPart>
        <name>Fe</name>
        <dbReference type="ChEBI" id="CHEBI:18248"/>
    </ligandPart>
</feature>
<dbReference type="InterPro" id="IPR010255">
    <property type="entry name" value="Haem_peroxidase_sf"/>
</dbReference>
<keyword evidence="6" id="KW-0223">Dioxygenase</keyword>
<dbReference type="InterPro" id="IPR036396">
    <property type="entry name" value="Cyt_P450_sf"/>
</dbReference>
<evidence type="ECO:0000256" key="4">
    <source>
        <dbReference type="ARBA" id="ARBA00022559"/>
    </source>
</evidence>
<sequence>MSKVLQILIAIVGLILEPLFTRYLGISKPPKSTNSRLSSILSPLGTKPSLKWYQHLFTWKGWSLNLGKSFEQWKSRFGSLSSFSSKLLLKVPGGSKVGYVGAALVIAYLLYQLWKYPFAQRFRKGGIGALDLKPGASANGFISKPHLLQRPHLPQSVHLPQNVQLPHLQKGFNFSFKVVWAKTSDGSRFDVDMAYGSTEETSTSVIQDLKAIGLRAVRGDVKTLMEIAFSHGKPVDDKRMAMEKVVAIAAALPPNSKARVLLTNFLTEGLWKSLQHPPLSYQGDKFEYRTPDGSYNNVLYPNLGKAGTPYARTTRRMVKLHGVRPDPGLLFDMLMGRSDGKFKENPAGLSSVLFYHASIIIHDIFRTNRLDPNISDTSSYLDLAPLYGSSWEDQLKIRTMERGLLKPDTFHEKRLLAQPPGINVMLIMYSRFHNYVADMLLKINEGRRFTLPPTRNAQELRDALAKQDNDLFQTARLIVGGLYINISLHDYLRGLTNTHHSPSSWTIDPRVEIKKPTGEEVPRGVGNQVSAEFNLLYRFHSVISLRDEKWLNDFLLSLFPGINKKISELTPQELLQGLLRYEQNINPDPSKRDFAGLKRGPDGKFKDEDLVNVMTSAMEDPAGLFGPRMVPKALRVVEILGILQARKWRMASLNEFRSFFGLKRHERMEDINSDPEISNMLRHLYEHPDMVELYPGLFIEDTKPPMAPGNGGCLGFTAGRAVFSDAITLVRSDRFYTIDYTPATLTNWGMQEVQQDYKVMGGSMFYKLFQRALPGWYPYNSLHIMQPMFTWKKNKEIAEELGTIDQFTLAGPKPPPKPIILTKHSTICKVLKDQTSFRVPWLPALNDLFPGEKDYSAFMLGGDAAANAAQRALVHGIIYGPMDFTKLVLDFVKRTAAVALKSLSFEMTNSVSQINILKDIAIPVNAKLLADLFSLDLQGPENPKGTLSVAELYKHLLNVRVWGFNNNDPGMAFRRRLWAQEGATVLTQTTTAVVSEIAAGKGGIASKLLPWKKPSSAHAQPGSLRWYGQNVVKELLAYGKTVPETADIVWLTALAGVGVPVGLFAEILEFFLQPKNSAHWERIQDLVQKGGPTTEQVLRQYVLEAQRMTSRQRNLRICAASVTVDGQQFHPGDAVICLLGPACQDPTCVPDPTEFRLGRPADAYMHFGYGPHECLGKEITITYCVGLLEIVASLKNVRPAPGQMGELKSVQVGTEKCYLDDSWSWLTFDPTTSLRWHWQRCIAPSWAE</sequence>
<evidence type="ECO:0000256" key="9">
    <source>
        <dbReference type="ARBA" id="ARBA00023235"/>
    </source>
</evidence>
<dbReference type="GO" id="GO:0006979">
    <property type="term" value="P:response to oxidative stress"/>
    <property type="evidence" value="ECO:0007669"/>
    <property type="project" value="InterPro"/>
</dbReference>
<evidence type="ECO:0000313" key="11">
    <source>
        <dbReference type="EMBL" id="KAF2179679.1"/>
    </source>
</evidence>
<protein>
    <recommendedName>
        <fullName evidence="3">linoleate 8R-lipoxygenase</fullName>
        <ecNumber evidence="3">1.13.11.60</ecNumber>
    </recommendedName>
</protein>
<dbReference type="PANTHER" id="PTHR11903:SF13">
    <property type="entry name" value="LINOLEATE 10R-LIPOXYGENASE"/>
    <property type="match status" value="1"/>
</dbReference>
<evidence type="ECO:0000256" key="1">
    <source>
        <dbReference type="ARBA" id="ARBA00000699"/>
    </source>
</evidence>
<dbReference type="InterPro" id="IPR017972">
    <property type="entry name" value="Cyt_P450_CS"/>
</dbReference>
<dbReference type="GO" id="GO:0004601">
    <property type="term" value="F:peroxidase activity"/>
    <property type="evidence" value="ECO:0007669"/>
    <property type="project" value="UniProtKB-KW"/>
</dbReference>
<evidence type="ECO:0000256" key="8">
    <source>
        <dbReference type="ARBA" id="ARBA00023004"/>
    </source>
</evidence>
<keyword evidence="12" id="KW-1185">Reference proteome</keyword>
<dbReference type="GO" id="GO:0004497">
    <property type="term" value="F:monooxygenase activity"/>
    <property type="evidence" value="ECO:0007669"/>
    <property type="project" value="InterPro"/>
</dbReference>
<dbReference type="Gene3D" id="1.10.630.10">
    <property type="entry name" value="Cytochrome P450"/>
    <property type="match status" value="1"/>
</dbReference>
<evidence type="ECO:0000256" key="6">
    <source>
        <dbReference type="ARBA" id="ARBA00022964"/>
    </source>
</evidence>
<dbReference type="EMBL" id="ML994663">
    <property type="protein sequence ID" value="KAF2179679.1"/>
    <property type="molecule type" value="Genomic_DNA"/>
</dbReference>
<dbReference type="AlphaFoldDB" id="A0A6A6DN70"/>
<evidence type="ECO:0000313" key="12">
    <source>
        <dbReference type="Proteomes" id="UP000800200"/>
    </source>
</evidence>
<accession>A0A6A6DN70</accession>
<dbReference type="GO" id="GO:0016705">
    <property type="term" value="F:oxidoreductase activity, acting on paired donors, with incorporation or reduction of molecular oxygen"/>
    <property type="evidence" value="ECO:0007669"/>
    <property type="project" value="InterPro"/>
</dbReference>
<dbReference type="SUPFAM" id="SSF48113">
    <property type="entry name" value="Heme-dependent peroxidases"/>
    <property type="match status" value="1"/>
</dbReference>
<dbReference type="GO" id="GO:0006631">
    <property type="term" value="P:fatty acid metabolic process"/>
    <property type="evidence" value="ECO:0007669"/>
    <property type="project" value="UniProtKB-ARBA"/>
</dbReference>
<dbReference type="CDD" id="cd09817">
    <property type="entry name" value="linoleate_diol_synthase_like"/>
    <property type="match status" value="1"/>
</dbReference>
<comment type="subunit">
    <text evidence="2">Homotetramer.</text>
</comment>
<dbReference type="GO" id="GO:0005506">
    <property type="term" value="F:iron ion binding"/>
    <property type="evidence" value="ECO:0007669"/>
    <property type="project" value="InterPro"/>
</dbReference>
<dbReference type="CDD" id="cd20612">
    <property type="entry name" value="CYP_LDS-like_C"/>
    <property type="match status" value="1"/>
</dbReference>
<dbReference type="GO" id="GO:0016853">
    <property type="term" value="F:isomerase activity"/>
    <property type="evidence" value="ECO:0007669"/>
    <property type="project" value="UniProtKB-KW"/>
</dbReference>
<dbReference type="GO" id="GO:0020037">
    <property type="term" value="F:heme binding"/>
    <property type="evidence" value="ECO:0007669"/>
    <property type="project" value="InterPro"/>
</dbReference>
<evidence type="ECO:0000256" key="5">
    <source>
        <dbReference type="ARBA" id="ARBA00022723"/>
    </source>
</evidence>
<evidence type="ECO:0000256" key="10">
    <source>
        <dbReference type="PIRSR" id="PIRSR619791-2"/>
    </source>
</evidence>
<dbReference type="InterPro" id="IPR037120">
    <property type="entry name" value="Haem_peroxidase_sf_animal"/>
</dbReference>
<dbReference type="InterPro" id="IPR034812">
    <property type="entry name" value="Ppo-like_N"/>
</dbReference>
<proteinExistence type="predicted"/>
<dbReference type="Gene3D" id="1.10.640.10">
    <property type="entry name" value="Haem peroxidase domain superfamily, animal type"/>
    <property type="match status" value="1"/>
</dbReference>
<dbReference type="GO" id="GO:0052878">
    <property type="term" value="F:linoleate 8R-lipoxygenase activity"/>
    <property type="evidence" value="ECO:0007669"/>
    <property type="project" value="UniProtKB-EC"/>
</dbReference>
<dbReference type="Pfam" id="PF00067">
    <property type="entry name" value="p450"/>
    <property type="match status" value="1"/>
</dbReference>
<dbReference type="PANTHER" id="PTHR11903">
    <property type="entry name" value="PROSTAGLANDIN G/H SYNTHASE"/>
    <property type="match status" value="1"/>
</dbReference>
<reference evidence="11" key="1">
    <citation type="journal article" date="2020" name="Stud. Mycol.">
        <title>101 Dothideomycetes genomes: a test case for predicting lifestyles and emergence of pathogens.</title>
        <authorList>
            <person name="Haridas S."/>
            <person name="Albert R."/>
            <person name="Binder M."/>
            <person name="Bloem J."/>
            <person name="Labutti K."/>
            <person name="Salamov A."/>
            <person name="Andreopoulos B."/>
            <person name="Baker S."/>
            <person name="Barry K."/>
            <person name="Bills G."/>
            <person name="Bluhm B."/>
            <person name="Cannon C."/>
            <person name="Castanera R."/>
            <person name="Culley D."/>
            <person name="Daum C."/>
            <person name="Ezra D."/>
            <person name="Gonzalez J."/>
            <person name="Henrissat B."/>
            <person name="Kuo A."/>
            <person name="Liang C."/>
            <person name="Lipzen A."/>
            <person name="Lutzoni F."/>
            <person name="Magnuson J."/>
            <person name="Mondo S."/>
            <person name="Nolan M."/>
            <person name="Ohm R."/>
            <person name="Pangilinan J."/>
            <person name="Park H.-J."/>
            <person name="Ramirez L."/>
            <person name="Alfaro M."/>
            <person name="Sun H."/>
            <person name="Tritt A."/>
            <person name="Yoshinaga Y."/>
            <person name="Zwiers L.-H."/>
            <person name="Turgeon B."/>
            <person name="Goodwin S."/>
            <person name="Spatafora J."/>
            <person name="Crous P."/>
            <person name="Grigoriev I."/>
        </authorList>
    </citation>
    <scope>NUCLEOTIDE SEQUENCE</scope>
    <source>
        <strain evidence="11">CBS 207.26</strain>
    </source>
</reference>
<keyword evidence="9" id="KW-0413">Isomerase</keyword>
<keyword evidence="7" id="KW-0560">Oxidoreductase</keyword>
<dbReference type="EC" id="1.13.11.60" evidence="3"/>
<keyword evidence="5 10" id="KW-0479">Metal-binding</keyword>
<dbReference type="InterPro" id="IPR001128">
    <property type="entry name" value="Cyt_P450"/>
</dbReference>
<comment type="catalytic activity">
    <reaction evidence="1">
        <text>(9Z,12Z)-octadecadienoate + O2 = (8R,9Z,12Z)-8-hydroperoxyoctadeca-9,12-dienoate</text>
        <dbReference type="Rhea" id="RHEA:25395"/>
        <dbReference type="ChEBI" id="CHEBI:15379"/>
        <dbReference type="ChEBI" id="CHEBI:30245"/>
        <dbReference type="ChEBI" id="CHEBI:58659"/>
        <dbReference type="EC" id="1.13.11.60"/>
    </reaction>
</comment>
<dbReference type="Proteomes" id="UP000800200">
    <property type="component" value="Unassembled WGS sequence"/>
</dbReference>
<evidence type="ECO:0000256" key="7">
    <source>
        <dbReference type="ARBA" id="ARBA00023002"/>
    </source>
</evidence>
<dbReference type="InterPro" id="IPR019791">
    <property type="entry name" value="Haem_peroxidase_animal"/>
</dbReference>
<dbReference type="SUPFAM" id="SSF48264">
    <property type="entry name" value="Cytochrome P450"/>
    <property type="match status" value="1"/>
</dbReference>
<gene>
    <name evidence="11" type="ORF">K469DRAFT_730514</name>
</gene>
<evidence type="ECO:0000256" key="2">
    <source>
        <dbReference type="ARBA" id="ARBA00011881"/>
    </source>
</evidence>
<name>A0A6A6DN70_9PEZI</name>
<dbReference type="PROSITE" id="PS00086">
    <property type="entry name" value="CYTOCHROME_P450"/>
    <property type="match status" value="1"/>
</dbReference>
<evidence type="ECO:0000256" key="3">
    <source>
        <dbReference type="ARBA" id="ARBA00013239"/>
    </source>
</evidence>
<dbReference type="InterPro" id="IPR050783">
    <property type="entry name" value="Oxylipin_biosynth_metab"/>
</dbReference>
<dbReference type="Pfam" id="PF03098">
    <property type="entry name" value="An_peroxidase"/>
    <property type="match status" value="1"/>
</dbReference>
<keyword evidence="4 11" id="KW-0575">Peroxidase</keyword>
<dbReference type="OrthoDB" id="823504at2759"/>
<dbReference type="PROSITE" id="PS50292">
    <property type="entry name" value="PEROXIDASE_3"/>
    <property type="match status" value="1"/>
</dbReference>